<dbReference type="AlphaFoldDB" id="A0A5R8KJS0"/>
<evidence type="ECO:0000259" key="1">
    <source>
        <dbReference type="PROSITE" id="PS50206"/>
    </source>
</evidence>
<dbReference type="EMBL" id="VAUV01000002">
    <property type="protein sequence ID" value="TLD72497.1"/>
    <property type="molecule type" value="Genomic_DNA"/>
</dbReference>
<sequence>MGELLRLYPGAQRALFAKFHVGGCRSCGFSPSETLGQVCARNEDMALDEAIVCIQSAYEADASLQISPQALVELRETRPEVKLLDVRTREEHEAVAIAGSQLMTQELMQEVFISWDKQVPVVIYDHQGDKAMDAAAYFLGHGFSETKCLAGGIDAYSLEVDQTLPRYRLEMEE</sequence>
<evidence type="ECO:0000313" key="2">
    <source>
        <dbReference type="EMBL" id="TLD72497.1"/>
    </source>
</evidence>
<name>A0A5R8KJS0_9BACT</name>
<keyword evidence="3" id="KW-1185">Reference proteome</keyword>
<dbReference type="PANTHER" id="PTHR43031">
    <property type="entry name" value="FAD-DEPENDENT OXIDOREDUCTASE"/>
    <property type="match status" value="1"/>
</dbReference>
<feature type="domain" description="Rhodanese" evidence="1">
    <location>
        <begin position="77"/>
        <end position="165"/>
    </location>
</feature>
<proteinExistence type="predicted"/>
<dbReference type="InterPro" id="IPR036873">
    <property type="entry name" value="Rhodanese-like_dom_sf"/>
</dbReference>
<dbReference type="SMART" id="SM00450">
    <property type="entry name" value="RHOD"/>
    <property type="match status" value="1"/>
</dbReference>
<comment type="caution">
    <text evidence="2">The sequence shown here is derived from an EMBL/GenBank/DDBJ whole genome shotgun (WGS) entry which is preliminary data.</text>
</comment>
<evidence type="ECO:0000313" key="3">
    <source>
        <dbReference type="Proteomes" id="UP000306196"/>
    </source>
</evidence>
<accession>A0A5R8KJS0</accession>
<dbReference type="PANTHER" id="PTHR43031:SF17">
    <property type="entry name" value="SULFURTRANSFERASE YTWF-RELATED"/>
    <property type="match status" value="1"/>
</dbReference>
<dbReference type="OrthoDB" id="9811849at2"/>
<gene>
    <name evidence="2" type="ORF">FEM03_03455</name>
</gene>
<dbReference type="InterPro" id="IPR001763">
    <property type="entry name" value="Rhodanese-like_dom"/>
</dbReference>
<dbReference type="Gene3D" id="3.40.250.10">
    <property type="entry name" value="Rhodanese-like domain"/>
    <property type="match status" value="1"/>
</dbReference>
<dbReference type="InterPro" id="IPR050229">
    <property type="entry name" value="GlpE_sulfurtransferase"/>
</dbReference>
<protein>
    <submittedName>
        <fullName evidence="2">Rhodanese-like domain-containing protein</fullName>
    </submittedName>
</protein>
<dbReference type="SUPFAM" id="SSF52821">
    <property type="entry name" value="Rhodanese/Cell cycle control phosphatase"/>
    <property type="match status" value="1"/>
</dbReference>
<dbReference type="PROSITE" id="PS50206">
    <property type="entry name" value="RHODANESE_3"/>
    <property type="match status" value="1"/>
</dbReference>
<dbReference type="Proteomes" id="UP000306196">
    <property type="component" value="Unassembled WGS sequence"/>
</dbReference>
<dbReference type="Pfam" id="PF00581">
    <property type="entry name" value="Rhodanese"/>
    <property type="match status" value="1"/>
</dbReference>
<reference evidence="2 3" key="1">
    <citation type="submission" date="2019-05" db="EMBL/GenBank/DDBJ databases">
        <title>Verrucobacter flavum gen. nov., sp. nov. a new member of the family Verrucomicrobiaceae.</title>
        <authorList>
            <person name="Szuroczki S."/>
            <person name="Abbaszade G."/>
            <person name="Szabo A."/>
            <person name="Felfoldi T."/>
            <person name="Schumann P."/>
            <person name="Boka K."/>
            <person name="Keki Z."/>
            <person name="Toumi M."/>
            <person name="Toth E."/>
        </authorList>
    </citation>
    <scope>NUCLEOTIDE SEQUENCE [LARGE SCALE GENOMIC DNA]</scope>
    <source>
        <strain evidence="2 3">MG-N-17</strain>
    </source>
</reference>
<organism evidence="2 3">
    <name type="scientific">Phragmitibacter flavus</name>
    <dbReference type="NCBI Taxonomy" id="2576071"/>
    <lineage>
        <taxon>Bacteria</taxon>
        <taxon>Pseudomonadati</taxon>
        <taxon>Verrucomicrobiota</taxon>
        <taxon>Verrucomicrobiia</taxon>
        <taxon>Verrucomicrobiales</taxon>
        <taxon>Verrucomicrobiaceae</taxon>
        <taxon>Phragmitibacter</taxon>
    </lineage>
</organism>